<evidence type="ECO:0000256" key="1">
    <source>
        <dbReference type="SAM" id="MobiDB-lite"/>
    </source>
</evidence>
<reference evidence="2 3" key="1">
    <citation type="submission" date="2020-05" db="EMBL/GenBank/DDBJ databases">
        <title>Identification and distribution of gene clusters putatively required for synthesis of sphingolipid metabolism inhibitors in phylogenetically diverse species of the filamentous fungus Fusarium.</title>
        <authorList>
            <person name="Kim H.-S."/>
            <person name="Busman M."/>
            <person name="Brown D.W."/>
            <person name="Divon H."/>
            <person name="Uhlig S."/>
            <person name="Proctor R.H."/>
        </authorList>
    </citation>
    <scope>NUCLEOTIDE SEQUENCE [LARGE SCALE GENOMIC DNA]</scope>
    <source>
        <strain evidence="2 3">NRRL 20693</strain>
    </source>
</reference>
<feature type="compositionally biased region" description="Basic and acidic residues" evidence="1">
    <location>
        <begin position="58"/>
        <end position="69"/>
    </location>
</feature>
<sequence length="173" mass="18693">MGKAGDSKVEPFASERDTSGIKSEENRVVEETIGTPTKSQDATMTTNDPSSTETDPGPTRESEDLRQGIDSETNASLDDLQGEHSSSSMPETASYGVSELPDLSSGQRVSSPESELDDLLSGSHSDNNFEDGVFELPELEDESQELEKFTPIPKRPYRDRFVHGEALGVPALG</sequence>
<feature type="region of interest" description="Disordered" evidence="1">
    <location>
        <begin position="1"/>
        <end position="152"/>
    </location>
</feature>
<proteinExistence type="predicted"/>
<dbReference type="AlphaFoldDB" id="A0A8H5SP00"/>
<feature type="compositionally biased region" description="Basic and acidic residues" evidence="1">
    <location>
        <begin position="1"/>
        <end position="30"/>
    </location>
</feature>
<comment type="caution">
    <text evidence="2">The sequence shown here is derived from an EMBL/GenBank/DDBJ whole genome shotgun (WGS) entry which is preliminary data.</text>
</comment>
<feature type="compositionally biased region" description="Acidic residues" evidence="1">
    <location>
        <begin position="128"/>
        <end position="144"/>
    </location>
</feature>
<dbReference type="EMBL" id="JAAGWQ010000455">
    <property type="protein sequence ID" value="KAF5655033.1"/>
    <property type="molecule type" value="Genomic_DNA"/>
</dbReference>
<feature type="compositionally biased region" description="Polar residues" evidence="1">
    <location>
        <begin position="34"/>
        <end position="54"/>
    </location>
</feature>
<name>A0A8H5SP00_FUSHE</name>
<organism evidence="2 3">
    <name type="scientific">Fusarium heterosporum</name>
    <dbReference type="NCBI Taxonomy" id="42747"/>
    <lineage>
        <taxon>Eukaryota</taxon>
        <taxon>Fungi</taxon>
        <taxon>Dikarya</taxon>
        <taxon>Ascomycota</taxon>
        <taxon>Pezizomycotina</taxon>
        <taxon>Sordariomycetes</taxon>
        <taxon>Hypocreomycetidae</taxon>
        <taxon>Hypocreales</taxon>
        <taxon>Nectriaceae</taxon>
        <taxon>Fusarium</taxon>
        <taxon>Fusarium heterosporum species complex</taxon>
    </lineage>
</organism>
<keyword evidence="3" id="KW-1185">Reference proteome</keyword>
<feature type="non-terminal residue" evidence="2">
    <location>
        <position position="173"/>
    </location>
</feature>
<protein>
    <submittedName>
        <fullName evidence="2">Uncharacterized protein</fullName>
    </submittedName>
</protein>
<accession>A0A8H5SP00</accession>
<gene>
    <name evidence="2" type="ORF">FHETE_11231</name>
</gene>
<evidence type="ECO:0000313" key="2">
    <source>
        <dbReference type="EMBL" id="KAF5655033.1"/>
    </source>
</evidence>
<evidence type="ECO:0000313" key="3">
    <source>
        <dbReference type="Proteomes" id="UP000567885"/>
    </source>
</evidence>
<dbReference type="Proteomes" id="UP000567885">
    <property type="component" value="Unassembled WGS sequence"/>
</dbReference>